<reference evidence="2" key="1">
    <citation type="journal article" date="2020" name="Nature">
        <title>Giant virus diversity and host interactions through global metagenomics.</title>
        <authorList>
            <person name="Schulz F."/>
            <person name="Roux S."/>
            <person name="Paez-Espino D."/>
            <person name="Jungbluth S."/>
            <person name="Walsh D.A."/>
            <person name="Denef V.J."/>
            <person name="McMahon K.D."/>
            <person name="Konstantinidis K.T."/>
            <person name="Eloe-Fadrosh E.A."/>
            <person name="Kyrpides N.C."/>
            <person name="Woyke T."/>
        </authorList>
    </citation>
    <scope>NUCLEOTIDE SEQUENCE</scope>
    <source>
        <strain evidence="2">GVMAG-M-3300018428-35</strain>
    </source>
</reference>
<keyword evidence="1" id="KW-0812">Transmembrane</keyword>
<organism evidence="2">
    <name type="scientific">viral metagenome</name>
    <dbReference type="NCBI Taxonomy" id="1070528"/>
    <lineage>
        <taxon>unclassified sequences</taxon>
        <taxon>metagenomes</taxon>
        <taxon>organismal metagenomes</taxon>
    </lineage>
</organism>
<name>A0A6C0BUC6_9ZZZZ</name>
<dbReference type="EMBL" id="MN739248">
    <property type="protein sequence ID" value="QHS95371.1"/>
    <property type="molecule type" value="Genomic_DNA"/>
</dbReference>
<sequence length="85" mass="10842">MLFLITPLMGSLRNFTKYKNFNFIIFIRTPLIYIFLYLFLQTRNIWKILIYERWFMFIYKTLKSIINKDYIRKKEKYIKKYNLKY</sequence>
<proteinExistence type="predicted"/>
<evidence type="ECO:0000313" key="2">
    <source>
        <dbReference type="EMBL" id="QHS95371.1"/>
    </source>
</evidence>
<accession>A0A6C0BUC6</accession>
<protein>
    <submittedName>
        <fullName evidence="2">Uncharacterized protein</fullName>
    </submittedName>
</protein>
<keyword evidence="1" id="KW-0472">Membrane</keyword>
<keyword evidence="1" id="KW-1133">Transmembrane helix</keyword>
<feature type="transmembrane region" description="Helical" evidence="1">
    <location>
        <begin position="20"/>
        <end position="40"/>
    </location>
</feature>
<evidence type="ECO:0000256" key="1">
    <source>
        <dbReference type="SAM" id="Phobius"/>
    </source>
</evidence>
<dbReference type="AlphaFoldDB" id="A0A6C0BUC6"/>